<name>A0A8J5LRA2_ZINOF</name>
<accession>A0A8J5LRA2</accession>
<gene>
    <name evidence="2" type="ORF">ZIOFF_009181</name>
</gene>
<evidence type="ECO:0000313" key="3">
    <source>
        <dbReference type="Proteomes" id="UP000734854"/>
    </source>
</evidence>
<organism evidence="2 3">
    <name type="scientific">Zingiber officinale</name>
    <name type="common">Ginger</name>
    <name type="synonym">Amomum zingiber</name>
    <dbReference type="NCBI Taxonomy" id="94328"/>
    <lineage>
        <taxon>Eukaryota</taxon>
        <taxon>Viridiplantae</taxon>
        <taxon>Streptophyta</taxon>
        <taxon>Embryophyta</taxon>
        <taxon>Tracheophyta</taxon>
        <taxon>Spermatophyta</taxon>
        <taxon>Magnoliopsida</taxon>
        <taxon>Liliopsida</taxon>
        <taxon>Zingiberales</taxon>
        <taxon>Zingiberaceae</taxon>
        <taxon>Zingiber</taxon>
    </lineage>
</organism>
<dbReference type="SUPFAM" id="SSF81660">
    <property type="entry name" value="Metal cation-transporting ATPase, ATP-binding domain N"/>
    <property type="match status" value="1"/>
</dbReference>
<dbReference type="GO" id="GO:0005886">
    <property type="term" value="C:plasma membrane"/>
    <property type="evidence" value="ECO:0007669"/>
    <property type="project" value="TreeGrafter"/>
</dbReference>
<dbReference type="PRINTS" id="PR00119">
    <property type="entry name" value="CATATPASE"/>
</dbReference>
<dbReference type="Gene3D" id="3.40.1110.10">
    <property type="entry name" value="Calcium-transporting ATPase, cytoplasmic domain N"/>
    <property type="match status" value="1"/>
</dbReference>
<dbReference type="PANTHER" id="PTHR24093">
    <property type="entry name" value="CATION TRANSPORTING ATPASE"/>
    <property type="match status" value="1"/>
</dbReference>
<keyword evidence="1" id="KW-0460">Magnesium</keyword>
<dbReference type="Gene3D" id="3.40.50.1000">
    <property type="entry name" value="HAD superfamily/HAD-like"/>
    <property type="match status" value="1"/>
</dbReference>
<dbReference type="InterPro" id="IPR023299">
    <property type="entry name" value="ATPase_P-typ_cyto_dom_N"/>
</dbReference>
<reference evidence="2 3" key="1">
    <citation type="submission" date="2020-08" db="EMBL/GenBank/DDBJ databases">
        <title>Plant Genome Project.</title>
        <authorList>
            <person name="Zhang R.-G."/>
        </authorList>
    </citation>
    <scope>NUCLEOTIDE SEQUENCE [LARGE SCALE GENOMIC DNA]</scope>
    <source>
        <tissue evidence="2">Rhizome</tissue>
    </source>
</reference>
<dbReference type="SUPFAM" id="SSF56784">
    <property type="entry name" value="HAD-like"/>
    <property type="match status" value="1"/>
</dbReference>
<dbReference type="EMBL" id="JACMSC010000003">
    <property type="protein sequence ID" value="KAG6527088.1"/>
    <property type="molecule type" value="Genomic_DNA"/>
</dbReference>
<protein>
    <submittedName>
        <fullName evidence="2">Uncharacterized protein</fullName>
    </submittedName>
</protein>
<evidence type="ECO:0000313" key="2">
    <source>
        <dbReference type="EMBL" id="KAG6527088.1"/>
    </source>
</evidence>
<dbReference type="PANTHER" id="PTHR24093:SF434">
    <property type="entry name" value="CALCIUM-TRANSPORTING ATPASE 13, PLASMA MEMBRANE-TYPE-RELATED"/>
    <property type="match status" value="1"/>
</dbReference>
<dbReference type="GO" id="GO:0005388">
    <property type="term" value="F:P-type calcium transporter activity"/>
    <property type="evidence" value="ECO:0007669"/>
    <property type="project" value="TreeGrafter"/>
</dbReference>
<dbReference type="InterPro" id="IPR036412">
    <property type="entry name" value="HAD-like_sf"/>
</dbReference>
<dbReference type="InterPro" id="IPR023214">
    <property type="entry name" value="HAD_sf"/>
</dbReference>
<evidence type="ECO:0000256" key="1">
    <source>
        <dbReference type="ARBA" id="ARBA00022842"/>
    </source>
</evidence>
<keyword evidence="3" id="KW-1185">Reference proteome</keyword>
<comment type="caution">
    <text evidence="2">The sequence shown here is derived from an EMBL/GenBank/DDBJ whole genome shotgun (WGS) entry which is preliminary data.</text>
</comment>
<sequence>MLHQAVGLNTAGSVYRLNEAAEAEITGSPTEKALLSWSISDLGMCVDEMKKKCAVIRVEAFNSEKKRSGIWVEEKASGATITHWNGAAEMLLIRCSHYADGNGSVKLIDSQAKSELEAIVHDMAASSLHCIAFAYKNTARAEDSVVNHGEAPRLDDTALTLLGLVGLKDPCRPEVARVIDACRSAGVGVKMITGDNVFTARAIAVECGIIKPEDSDALVVEGQEFKNYSSEERMINKGGARYAVRRENANCNVEKMGKTKDKEEADPGMASASTSTLALVAHGPSVGVDADVLVAQLWTFVKG</sequence>
<dbReference type="AlphaFoldDB" id="A0A8J5LRA2"/>
<dbReference type="Pfam" id="PF13246">
    <property type="entry name" value="Cation_ATPase"/>
    <property type="match status" value="1"/>
</dbReference>
<proteinExistence type="predicted"/>
<dbReference type="Proteomes" id="UP000734854">
    <property type="component" value="Unassembled WGS sequence"/>
</dbReference>
<dbReference type="GO" id="GO:0000166">
    <property type="term" value="F:nucleotide binding"/>
    <property type="evidence" value="ECO:0007669"/>
    <property type="project" value="InterPro"/>
</dbReference>